<evidence type="ECO:0000313" key="14">
    <source>
        <dbReference type="EMBL" id="PNP37520.1"/>
    </source>
</evidence>
<accession>A0A2K0SW82</accession>
<dbReference type="GO" id="GO:0030148">
    <property type="term" value="P:sphingolipid biosynthetic process"/>
    <property type="evidence" value="ECO:0007669"/>
    <property type="project" value="InterPro"/>
</dbReference>
<name>A0A2K0SW82_9HYPO</name>
<dbReference type="Proteomes" id="UP000236546">
    <property type="component" value="Unassembled WGS sequence"/>
</dbReference>
<feature type="transmembrane region" description="Helical" evidence="13">
    <location>
        <begin position="305"/>
        <end position="322"/>
    </location>
</feature>
<evidence type="ECO:0000256" key="2">
    <source>
        <dbReference type="ARBA" id="ARBA00004760"/>
    </source>
</evidence>
<comment type="caution">
    <text evidence="14">The sequence shown here is derived from an EMBL/GenBank/DDBJ whole genome shotgun (WGS) entry which is preliminary data.</text>
</comment>
<keyword evidence="6" id="KW-0746">Sphingolipid metabolism</keyword>
<dbReference type="EMBL" id="MTYH01000143">
    <property type="protein sequence ID" value="PNP37520.1"/>
    <property type="molecule type" value="Genomic_DNA"/>
</dbReference>
<feature type="compositionally biased region" description="Basic and acidic residues" evidence="12">
    <location>
        <begin position="343"/>
        <end position="352"/>
    </location>
</feature>
<proteinExistence type="predicted"/>
<dbReference type="SUPFAM" id="SSF51735">
    <property type="entry name" value="NAD(P)-binding Rossmann-fold domains"/>
    <property type="match status" value="1"/>
</dbReference>
<keyword evidence="5" id="KW-0521">NADP</keyword>
<evidence type="ECO:0000256" key="5">
    <source>
        <dbReference type="ARBA" id="ARBA00022857"/>
    </source>
</evidence>
<gene>
    <name evidence="14" type="ORF">TGAMA5MH_10624</name>
</gene>
<evidence type="ECO:0000256" key="9">
    <source>
        <dbReference type="ARBA" id="ARBA00026112"/>
    </source>
</evidence>
<dbReference type="GO" id="GO:0047560">
    <property type="term" value="F:3-dehydrosphinganine reductase activity"/>
    <property type="evidence" value="ECO:0007669"/>
    <property type="project" value="UniProtKB-EC"/>
</dbReference>
<evidence type="ECO:0000256" key="4">
    <source>
        <dbReference type="ARBA" id="ARBA00022824"/>
    </source>
</evidence>
<feature type="transmembrane region" description="Helical" evidence="13">
    <location>
        <begin position="12"/>
        <end position="31"/>
    </location>
</feature>
<evidence type="ECO:0000256" key="11">
    <source>
        <dbReference type="ARBA" id="ARBA00048930"/>
    </source>
</evidence>
<organism evidence="14 15">
    <name type="scientific">Trichoderma gamsii</name>
    <dbReference type="NCBI Taxonomy" id="398673"/>
    <lineage>
        <taxon>Eukaryota</taxon>
        <taxon>Fungi</taxon>
        <taxon>Dikarya</taxon>
        <taxon>Ascomycota</taxon>
        <taxon>Pezizomycotina</taxon>
        <taxon>Sordariomycetes</taxon>
        <taxon>Hypocreomycetidae</taxon>
        <taxon>Hypocreales</taxon>
        <taxon>Hypocreaceae</taxon>
        <taxon>Trichoderma</taxon>
    </lineage>
</organism>
<evidence type="ECO:0000256" key="3">
    <source>
        <dbReference type="ARBA" id="ARBA00004991"/>
    </source>
</evidence>
<dbReference type="GO" id="GO:0005789">
    <property type="term" value="C:endoplasmic reticulum membrane"/>
    <property type="evidence" value="ECO:0007669"/>
    <property type="project" value="TreeGrafter"/>
</dbReference>
<dbReference type="OrthoDB" id="10267115at2759"/>
<sequence>MPADGLLNQLVWILPASITIAIGIVTIMGFFGGNQMPVKGKTVLITGASEGMGLSVAKLLSFKGANIVLVSRSVDKLQDALEIVKAAATDKGNQRFHYIAADVSAPSYATPLLAEVREWNNGNPPDIVWCIAGMSTPELFVDMDMSSLRRQMDVNFYGTAEMSHAILKEWLAVDAPVEKEAKHLIMTGSVLALYTIPGYAPYSPSKWAMRGLADTISQEVMMYPQNVKVHMVFPGTILSPGYAREILTTPEITRILEASDPQQTPDQVADSAIKGLERGEYFVTVAWLGALMKWGMLGGSFRNNWFVDTIMSWIVNFLWIFIQPDLHGKIRKYGKTHGHPSKAKQEGQDRQA</sequence>
<feature type="compositionally biased region" description="Basic residues" evidence="12">
    <location>
        <begin position="333"/>
        <end position="342"/>
    </location>
</feature>
<keyword evidence="13" id="KW-0812">Transmembrane</keyword>
<dbReference type="InterPro" id="IPR045022">
    <property type="entry name" value="KDSR-like"/>
</dbReference>
<dbReference type="EC" id="1.1.1.102" evidence="9"/>
<dbReference type="PRINTS" id="PR00081">
    <property type="entry name" value="GDHRDH"/>
</dbReference>
<evidence type="ECO:0000313" key="15">
    <source>
        <dbReference type="Proteomes" id="UP000236546"/>
    </source>
</evidence>
<dbReference type="InterPro" id="IPR036291">
    <property type="entry name" value="NAD(P)-bd_dom_sf"/>
</dbReference>
<keyword evidence="8" id="KW-0443">Lipid metabolism</keyword>
<comment type="pathway">
    <text evidence="3">Sphingolipid metabolism.</text>
</comment>
<dbReference type="Gene3D" id="3.40.50.720">
    <property type="entry name" value="NAD(P)-binding Rossmann-like Domain"/>
    <property type="match status" value="1"/>
</dbReference>
<evidence type="ECO:0000256" key="10">
    <source>
        <dbReference type="ARBA" id="ARBA00044737"/>
    </source>
</evidence>
<evidence type="ECO:0000256" key="1">
    <source>
        <dbReference type="ARBA" id="ARBA00004240"/>
    </source>
</evidence>
<keyword evidence="4" id="KW-0256">Endoplasmic reticulum</keyword>
<keyword evidence="7" id="KW-0560">Oxidoreductase</keyword>
<dbReference type="CDD" id="cd08939">
    <property type="entry name" value="KDSR-like_SDR_c"/>
    <property type="match status" value="1"/>
</dbReference>
<dbReference type="PANTHER" id="PTHR43550">
    <property type="entry name" value="3-KETODIHYDROSPHINGOSINE REDUCTASE"/>
    <property type="match status" value="1"/>
</dbReference>
<dbReference type="Pfam" id="PF00106">
    <property type="entry name" value="adh_short"/>
    <property type="match status" value="1"/>
</dbReference>
<dbReference type="GO" id="GO:0006666">
    <property type="term" value="P:3-keto-sphinganine metabolic process"/>
    <property type="evidence" value="ECO:0007669"/>
    <property type="project" value="InterPro"/>
</dbReference>
<dbReference type="PANTHER" id="PTHR43550:SF3">
    <property type="entry name" value="3-KETODIHYDROSPHINGOSINE REDUCTASE"/>
    <property type="match status" value="1"/>
</dbReference>
<evidence type="ECO:0000256" key="13">
    <source>
        <dbReference type="SAM" id="Phobius"/>
    </source>
</evidence>
<feature type="region of interest" description="Disordered" evidence="12">
    <location>
        <begin position="333"/>
        <end position="352"/>
    </location>
</feature>
<dbReference type="InterPro" id="IPR002347">
    <property type="entry name" value="SDR_fam"/>
</dbReference>
<keyword evidence="13" id="KW-1133">Transmembrane helix</keyword>
<protein>
    <recommendedName>
        <fullName evidence="9">3-dehydrosphinganine reductase</fullName>
        <ecNumber evidence="9">1.1.1.102</ecNumber>
    </recommendedName>
</protein>
<dbReference type="AlphaFoldDB" id="A0A2K0SW82"/>
<evidence type="ECO:0000256" key="7">
    <source>
        <dbReference type="ARBA" id="ARBA00023002"/>
    </source>
</evidence>
<evidence type="ECO:0000256" key="12">
    <source>
        <dbReference type="SAM" id="MobiDB-lite"/>
    </source>
</evidence>
<reference evidence="14 15" key="1">
    <citation type="submission" date="2017-02" db="EMBL/GenBank/DDBJ databases">
        <title>Genomes of Trichoderma spp. with biocontrol activity.</title>
        <authorList>
            <person name="Gardiner D."/>
            <person name="Kazan K."/>
            <person name="Vos C."/>
            <person name="Harvey P."/>
        </authorList>
    </citation>
    <scope>NUCLEOTIDE SEQUENCE [LARGE SCALE GENOMIC DNA]</scope>
    <source>
        <strain evidence="14 15">A5MH</strain>
    </source>
</reference>
<evidence type="ECO:0000256" key="6">
    <source>
        <dbReference type="ARBA" id="ARBA00022919"/>
    </source>
</evidence>
<feature type="transmembrane region" description="Helical" evidence="13">
    <location>
        <begin position="281"/>
        <end position="299"/>
    </location>
</feature>
<comment type="pathway">
    <text evidence="2">Lipid metabolism; sphingolipid metabolism.</text>
</comment>
<comment type="function">
    <text evidence="10">Catalyzes the reduction of 3'-oxosphinganine (3-ketodihydrosphingosine/KDS) to sphinganine (dihydrosphingosine/DHS), the second step of de novo sphingolipid biosynthesis.</text>
</comment>
<comment type="subcellular location">
    <subcellularLocation>
        <location evidence="1">Endoplasmic reticulum</location>
    </subcellularLocation>
</comment>
<comment type="catalytic activity">
    <reaction evidence="11">
        <text>sphinganine + NADP(+) = 3-oxosphinganine + NADPH + H(+)</text>
        <dbReference type="Rhea" id="RHEA:22640"/>
        <dbReference type="ChEBI" id="CHEBI:15378"/>
        <dbReference type="ChEBI" id="CHEBI:57783"/>
        <dbReference type="ChEBI" id="CHEBI:57817"/>
        <dbReference type="ChEBI" id="CHEBI:58299"/>
        <dbReference type="ChEBI" id="CHEBI:58349"/>
        <dbReference type="EC" id="1.1.1.102"/>
    </reaction>
    <physiologicalReaction direction="right-to-left" evidence="11">
        <dbReference type="Rhea" id="RHEA:22642"/>
    </physiologicalReaction>
</comment>
<evidence type="ECO:0000256" key="8">
    <source>
        <dbReference type="ARBA" id="ARBA00023098"/>
    </source>
</evidence>
<keyword evidence="13" id="KW-0472">Membrane</keyword>